<evidence type="ECO:0000256" key="1">
    <source>
        <dbReference type="SAM" id="MobiDB-lite"/>
    </source>
</evidence>
<reference evidence="2 3" key="1">
    <citation type="submission" date="2023-02" db="EMBL/GenBank/DDBJ databases">
        <title>LHISI_Scaffold_Assembly.</title>
        <authorList>
            <person name="Stuart O.P."/>
            <person name="Cleave R."/>
            <person name="Magrath M.J.L."/>
            <person name="Mikheyev A.S."/>
        </authorList>
    </citation>
    <scope>NUCLEOTIDE SEQUENCE [LARGE SCALE GENOMIC DNA]</scope>
    <source>
        <strain evidence="2">Daus_M_001</strain>
        <tissue evidence="2">Leg muscle</tissue>
    </source>
</reference>
<feature type="region of interest" description="Disordered" evidence="1">
    <location>
        <begin position="1"/>
        <end position="82"/>
    </location>
</feature>
<proteinExistence type="predicted"/>
<sequence length="204" mass="22361">MRVVEVNMEWHRNEGAGKTGESRENPPTKGIGHDSHLRKSGRGLNPVRLGARTGLEFSAKPVPPRELWRGHSPRKHKRLRGEQAAAFTPEKLASLTAQLFHRERSKDAAQRPADVITRQSLPSPPFRAGLIRGLAATAILHLGGGKREILGKTRRPAASSGMIPICENPGATEPGIKPRSLWWEACNLTTTPPRPINFMMAGTD</sequence>
<dbReference type="Proteomes" id="UP001159363">
    <property type="component" value="Chromosome X"/>
</dbReference>
<keyword evidence="3" id="KW-1185">Reference proteome</keyword>
<feature type="compositionally biased region" description="Basic and acidic residues" evidence="1">
    <location>
        <begin position="8"/>
        <end position="37"/>
    </location>
</feature>
<gene>
    <name evidence="2" type="ORF">PR048_013449</name>
</gene>
<protein>
    <submittedName>
        <fullName evidence="2">Uncharacterized protein</fullName>
    </submittedName>
</protein>
<accession>A0ABQ9HS79</accession>
<name>A0ABQ9HS79_9NEOP</name>
<dbReference type="EMBL" id="JARBHB010000004">
    <property type="protein sequence ID" value="KAJ8887234.1"/>
    <property type="molecule type" value="Genomic_DNA"/>
</dbReference>
<organism evidence="2 3">
    <name type="scientific">Dryococelus australis</name>
    <dbReference type="NCBI Taxonomy" id="614101"/>
    <lineage>
        <taxon>Eukaryota</taxon>
        <taxon>Metazoa</taxon>
        <taxon>Ecdysozoa</taxon>
        <taxon>Arthropoda</taxon>
        <taxon>Hexapoda</taxon>
        <taxon>Insecta</taxon>
        <taxon>Pterygota</taxon>
        <taxon>Neoptera</taxon>
        <taxon>Polyneoptera</taxon>
        <taxon>Phasmatodea</taxon>
        <taxon>Verophasmatodea</taxon>
        <taxon>Anareolatae</taxon>
        <taxon>Phasmatidae</taxon>
        <taxon>Eurycanthinae</taxon>
        <taxon>Dryococelus</taxon>
    </lineage>
</organism>
<evidence type="ECO:0000313" key="3">
    <source>
        <dbReference type="Proteomes" id="UP001159363"/>
    </source>
</evidence>
<comment type="caution">
    <text evidence="2">The sequence shown here is derived from an EMBL/GenBank/DDBJ whole genome shotgun (WGS) entry which is preliminary data.</text>
</comment>
<evidence type="ECO:0000313" key="2">
    <source>
        <dbReference type="EMBL" id="KAJ8887234.1"/>
    </source>
</evidence>